<evidence type="ECO:0000313" key="2">
    <source>
        <dbReference type="EnsemblPlants" id="cds.evm.model.ctgX8.3"/>
    </source>
</evidence>
<evidence type="ECO:0000256" key="1">
    <source>
        <dbReference type="SAM" id="MobiDB-lite"/>
    </source>
</evidence>
<evidence type="ECO:0000313" key="3">
    <source>
        <dbReference type="Proteomes" id="UP000596661"/>
    </source>
</evidence>
<name>A0A803QST3_CANSA</name>
<protein>
    <submittedName>
        <fullName evidence="2">Uncharacterized protein</fullName>
    </submittedName>
</protein>
<dbReference type="Proteomes" id="UP000596661">
    <property type="component" value="Unassembled WGS sequence"/>
</dbReference>
<organism evidence="2 3">
    <name type="scientific">Cannabis sativa</name>
    <name type="common">Hemp</name>
    <name type="synonym">Marijuana</name>
    <dbReference type="NCBI Taxonomy" id="3483"/>
    <lineage>
        <taxon>Eukaryota</taxon>
        <taxon>Viridiplantae</taxon>
        <taxon>Streptophyta</taxon>
        <taxon>Embryophyta</taxon>
        <taxon>Tracheophyta</taxon>
        <taxon>Spermatophyta</taxon>
        <taxon>Magnoliopsida</taxon>
        <taxon>eudicotyledons</taxon>
        <taxon>Gunneridae</taxon>
        <taxon>Pentapetalae</taxon>
        <taxon>rosids</taxon>
        <taxon>fabids</taxon>
        <taxon>Rosales</taxon>
        <taxon>Cannabaceae</taxon>
        <taxon>Cannabis</taxon>
    </lineage>
</organism>
<accession>A0A803QST3</accession>
<keyword evidence="3" id="KW-1185">Reference proteome</keyword>
<proteinExistence type="predicted"/>
<feature type="compositionally biased region" description="Polar residues" evidence="1">
    <location>
        <begin position="260"/>
        <end position="269"/>
    </location>
</feature>
<reference evidence="2" key="1">
    <citation type="submission" date="2021-03" db="UniProtKB">
        <authorList>
            <consortium name="EnsemblPlants"/>
        </authorList>
    </citation>
    <scope>IDENTIFICATION</scope>
</reference>
<sequence>MLVKDKIKPLYPCPLLLTISLMVDIFTTRPGLLQDLSSFVASLVRLPLQGSSYRWRPKETIEVRVIWSRLEVVKEIKIPLMLMAESKAIGRVMATAPLGTVPVFPVEQPASSNRVELLYERFYKQGPSIFLGGPDVIKAEQWLTSMNKILNFMGIIDNDWEEFMSVTKYTTKFDRLARLVFGKMLIDFSKKKKYLAGLNAKIRHDLMIIANATSTYAHMVEKAPRGTHDVYGVAAPPTFSFGRGSGDSSYDQKRKAPSTCGGSSVNKRF</sequence>
<dbReference type="EnsemblPlants" id="evm.model.ctgX8.3">
    <property type="protein sequence ID" value="cds.evm.model.ctgX8.3"/>
    <property type="gene ID" value="evm.TU.ctgX8.3"/>
</dbReference>
<feature type="region of interest" description="Disordered" evidence="1">
    <location>
        <begin position="244"/>
        <end position="269"/>
    </location>
</feature>
<dbReference type="Gramene" id="evm.model.ctgX8.3">
    <property type="protein sequence ID" value="cds.evm.model.ctgX8.3"/>
    <property type="gene ID" value="evm.TU.ctgX8.3"/>
</dbReference>
<dbReference type="AlphaFoldDB" id="A0A803QST3"/>